<evidence type="ECO:0008006" key="5">
    <source>
        <dbReference type="Google" id="ProtNLM"/>
    </source>
</evidence>
<feature type="signal peptide" evidence="2">
    <location>
        <begin position="1"/>
        <end position="23"/>
    </location>
</feature>
<feature type="compositionally biased region" description="Low complexity" evidence="1">
    <location>
        <begin position="48"/>
        <end position="62"/>
    </location>
</feature>
<feature type="compositionally biased region" description="Gly residues" evidence="1">
    <location>
        <begin position="314"/>
        <end position="325"/>
    </location>
</feature>
<proteinExistence type="predicted"/>
<feature type="chain" id="PRO_5039708283" description="Lipoprotein" evidence="2">
    <location>
        <begin position="24"/>
        <end position="349"/>
    </location>
</feature>
<feature type="region of interest" description="Disordered" evidence="1">
    <location>
        <begin position="267"/>
        <end position="349"/>
    </location>
</feature>
<feature type="compositionally biased region" description="Low complexity" evidence="1">
    <location>
        <begin position="303"/>
        <end position="313"/>
    </location>
</feature>
<dbReference type="RefSeq" id="WP_190035473.1">
    <property type="nucleotide sequence ID" value="NZ_BMWD01000007.1"/>
</dbReference>
<dbReference type="AlphaFoldDB" id="A0A918NBS2"/>
<accession>A0A918NBS2</accession>
<keyword evidence="4" id="KW-1185">Reference proteome</keyword>
<name>A0A918NBS2_9ACTN</name>
<comment type="caution">
    <text evidence="3">The sequence shown here is derived from an EMBL/GenBank/DDBJ whole genome shotgun (WGS) entry which is preliminary data.</text>
</comment>
<evidence type="ECO:0000313" key="3">
    <source>
        <dbReference type="EMBL" id="GGX56301.1"/>
    </source>
</evidence>
<dbReference type="EMBL" id="BMWD01000007">
    <property type="protein sequence ID" value="GGX56301.1"/>
    <property type="molecule type" value="Genomic_DNA"/>
</dbReference>
<gene>
    <name evidence="3" type="ORF">GCM10010515_24590</name>
</gene>
<sequence length="349" mass="35890">MTGWRPALSAASCALLLAGCTGGTDDGPATGTERPPSKRAGEGGGPAPSGSPSASAPGVGEPYTLAEDRAPRTRAEAVAFVRELPVRPDHFGAGYRKRVPYETDPGGWAVLDEDCVWQREPLPKSVLASLTRRLVLPASDGRGAVRVSVTVTVHASATEARRDMAVSLEEALRCPDQRLSATERVRGLTSRADPYTEQRSVVSEDDLIELGEYLVDGSKKARTFNWFKERVGPVTVAATARLGGGRSEAEENDVTLDVAKGVSFVSAEVDRSGESDADAEGKDQAEGNEPTEQGNRAGRTDSTGRTALSTGTAGTAGTGGAGGTTGASFAPASGPPGASAAARPTGAGR</sequence>
<feature type="compositionally biased region" description="Basic and acidic residues" evidence="1">
    <location>
        <begin position="268"/>
        <end position="285"/>
    </location>
</feature>
<keyword evidence="2" id="KW-0732">Signal</keyword>
<evidence type="ECO:0000256" key="2">
    <source>
        <dbReference type="SAM" id="SignalP"/>
    </source>
</evidence>
<evidence type="ECO:0000313" key="4">
    <source>
        <dbReference type="Proteomes" id="UP000645555"/>
    </source>
</evidence>
<feature type="compositionally biased region" description="Low complexity" evidence="1">
    <location>
        <begin position="326"/>
        <end position="349"/>
    </location>
</feature>
<dbReference type="PROSITE" id="PS51257">
    <property type="entry name" value="PROKAR_LIPOPROTEIN"/>
    <property type="match status" value="1"/>
</dbReference>
<dbReference type="Proteomes" id="UP000645555">
    <property type="component" value="Unassembled WGS sequence"/>
</dbReference>
<reference evidence="3" key="1">
    <citation type="journal article" date="2014" name="Int. J. Syst. Evol. Microbiol.">
        <title>Complete genome sequence of Corynebacterium casei LMG S-19264T (=DSM 44701T), isolated from a smear-ripened cheese.</title>
        <authorList>
            <consortium name="US DOE Joint Genome Institute (JGI-PGF)"/>
            <person name="Walter F."/>
            <person name="Albersmeier A."/>
            <person name="Kalinowski J."/>
            <person name="Ruckert C."/>
        </authorList>
    </citation>
    <scope>NUCLEOTIDE SEQUENCE</scope>
    <source>
        <strain evidence="3">JCM 4956</strain>
    </source>
</reference>
<reference evidence="3" key="2">
    <citation type="submission" date="2020-09" db="EMBL/GenBank/DDBJ databases">
        <authorList>
            <person name="Sun Q."/>
            <person name="Ohkuma M."/>
        </authorList>
    </citation>
    <scope>NUCLEOTIDE SEQUENCE</scope>
    <source>
        <strain evidence="3">JCM 4956</strain>
    </source>
</reference>
<evidence type="ECO:0000256" key="1">
    <source>
        <dbReference type="SAM" id="MobiDB-lite"/>
    </source>
</evidence>
<protein>
    <recommendedName>
        <fullName evidence="5">Lipoprotein</fullName>
    </recommendedName>
</protein>
<organism evidence="3 4">
    <name type="scientific">Streptomyces fructofermentans</name>
    <dbReference type="NCBI Taxonomy" id="152141"/>
    <lineage>
        <taxon>Bacteria</taxon>
        <taxon>Bacillati</taxon>
        <taxon>Actinomycetota</taxon>
        <taxon>Actinomycetes</taxon>
        <taxon>Kitasatosporales</taxon>
        <taxon>Streptomycetaceae</taxon>
        <taxon>Streptomyces</taxon>
    </lineage>
</organism>
<feature type="region of interest" description="Disordered" evidence="1">
    <location>
        <begin position="19"/>
        <end position="70"/>
    </location>
</feature>